<dbReference type="PROSITE" id="PS50011">
    <property type="entry name" value="PROTEIN_KINASE_DOM"/>
    <property type="match status" value="1"/>
</dbReference>
<dbReference type="InterPro" id="IPR001245">
    <property type="entry name" value="Ser-Thr/Tyr_kinase_cat_dom"/>
</dbReference>
<dbReference type="CDD" id="cd14066">
    <property type="entry name" value="STKc_IRAK"/>
    <property type="match status" value="1"/>
</dbReference>
<keyword evidence="5" id="KW-1133">Transmembrane helix</keyword>
<keyword evidence="7" id="KW-0808">Transferase</keyword>
<dbReference type="OrthoDB" id="4062651at2759"/>
<name>A0A2R6QDF6_ACTCC</name>
<evidence type="ECO:0000313" key="8">
    <source>
        <dbReference type="Proteomes" id="UP000241394"/>
    </source>
</evidence>
<dbReference type="AlphaFoldDB" id="A0A2R6QDF6"/>
<feature type="domain" description="Protein kinase" evidence="6">
    <location>
        <begin position="113"/>
        <end position="380"/>
    </location>
</feature>
<evidence type="ECO:0000256" key="3">
    <source>
        <dbReference type="ARBA" id="ARBA00022840"/>
    </source>
</evidence>
<keyword evidence="1" id="KW-0723">Serine/threonine-protein kinase</keyword>
<keyword evidence="2" id="KW-0547">Nucleotide-binding</keyword>
<dbReference type="InterPro" id="IPR008271">
    <property type="entry name" value="Ser/Thr_kinase_AS"/>
</dbReference>
<keyword evidence="8" id="KW-1185">Reference proteome</keyword>
<dbReference type="InterPro" id="IPR000719">
    <property type="entry name" value="Prot_kinase_dom"/>
</dbReference>
<reference evidence="8" key="2">
    <citation type="journal article" date="2018" name="BMC Genomics">
        <title>A manually annotated Actinidia chinensis var. chinensis (kiwifruit) genome highlights the challenges associated with draft genomes and gene prediction in plants.</title>
        <authorList>
            <person name="Pilkington S.M."/>
            <person name="Crowhurst R."/>
            <person name="Hilario E."/>
            <person name="Nardozza S."/>
            <person name="Fraser L."/>
            <person name="Peng Y."/>
            <person name="Gunaseelan K."/>
            <person name="Simpson R."/>
            <person name="Tahir J."/>
            <person name="Deroles S.C."/>
            <person name="Templeton K."/>
            <person name="Luo Z."/>
            <person name="Davy M."/>
            <person name="Cheng C."/>
            <person name="McNeilage M."/>
            <person name="Scaglione D."/>
            <person name="Liu Y."/>
            <person name="Zhang Q."/>
            <person name="Datson P."/>
            <person name="De Silva N."/>
            <person name="Gardiner S.E."/>
            <person name="Bassett H."/>
            <person name="Chagne D."/>
            <person name="McCallum J."/>
            <person name="Dzierzon H."/>
            <person name="Deng C."/>
            <person name="Wang Y.Y."/>
            <person name="Barron L."/>
            <person name="Manako K."/>
            <person name="Bowen J."/>
            <person name="Foster T.M."/>
            <person name="Erridge Z.A."/>
            <person name="Tiffin H."/>
            <person name="Waite C.N."/>
            <person name="Davies K.M."/>
            <person name="Grierson E.P."/>
            <person name="Laing W.A."/>
            <person name="Kirk R."/>
            <person name="Chen X."/>
            <person name="Wood M."/>
            <person name="Montefiori M."/>
            <person name="Brummell D.A."/>
            <person name="Schwinn K.E."/>
            <person name="Catanach A."/>
            <person name="Fullerton C."/>
            <person name="Li D."/>
            <person name="Meiyalaghan S."/>
            <person name="Nieuwenhuizen N."/>
            <person name="Read N."/>
            <person name="Prakash R."/>
            <person name="Hunter D."/>
            <person name="Zhang H."/>
            <person name="McKenzie M."/>
            <person name="Knabel M."/>
            <person name="Harris A."/>
            <person name="Allan A.C."/>
            <person name="Gleave A."/>
            <person name="Chen A."/>
            <person name="Janssen B.J."/>
            <person name="Plunkett B."/>
            <person name="Ampomah-Dwamena C."/>
            <person name="Voogd C."/>
            <person name="Leif D."/>
            <person name="Lafferty D."/>
            <person name="Souleyre E.J.F."/>
            <person name="Varkonyi-Gasic E."/>
            <person name="Gambi F."/>
            <person name="Hanley J."/>
            <person name="Yao J.L."/>
            <person name="Cheung J."/>
            <person name="David K.M."/>
            <person name="Warren B."/>
            <person name="Marsh K."/>
            <person name="Snowden K.C."/>
            <person name="Lin-Wang K."/>
            <person name="Brian L."/>
            <person name="Martinez-Sanchez M."/>
            <person name="Wang M."/>
            <person name="Ileperuma N."/>
            <person name="Macnee N."/>
            <person name="Campin R."/>
            <person name="McAtee P."/>
            <person name="Drummond R.S.M."/>
            <person name="Espley R.V."/>
            <person name="Ireland H.S."/>
            <person name="Wu R."/>
            <person name="Atkinson R.G."/>
            <person name="Karunairetnam S."/>
            <person name="Bulley S."/>
            <person name="Chunkath S."/>
            <person name="Hanley Z."/>
            <person name="Storey R."/>
            <person name="Thrimawithana A.H."/>
            <person name="Thomson S."/>
            <person name="David C."/>
            <person name="Testolin R."/>
            <person name="Huang H."/>
            <person name="Hellens R.P."/>
            <person name="Schaffer R.J."/>
        </authorList>
    </citation>
    <scope>NUCLEOTIDE SEQUENCE [LARGE SCALE GENOMIC DNA]</scope>
    <source>
        <strain evidence="8">cv. Red5</strain>
    </source>
</reference>
<dbReference type="STRING" id="1590841.A0A2R6QDF6"/>
<dbReference type="PANTHER" id="PTHR47989">
    <property type="entry name" value="OS01G0750732 PROTEIN"/>
    <property type="match status" value="1"/>
</dbReference>
<evidence type="ECO:0000256" key="5">
    <source>
        <dbReference type="SAM" id="Phobius"/>
    </source>
</evidence>
<dbReference type="FunFam" id="1.10.510.10:FF:000495">
    <property type="entry name" value="calcium/calmodulin-regulated receptor-like kinase 1"/>
    <property type="match status" value="1"/>
</dbReference>
<sequence length="430" mass="47475">MKGESWGLIIGISIGVVIGVFLAIFALFCIRYHRRRSQIGNSSSRRAANISIRANGADSCVVLSDSSVGTESSKTSVQNGVSLWLGLGLKKGNVVSASGILEYSYRDLQKATCNFTTLIGQGAFGPVYRAQMSTGETVAVKVLATDSKQGGKEFQTEVMLLGRLHHRNLVNLVGYCAEKGQHMLIYVYMSKGSLASHLYGEKNEPLSWGLRVQLALDVARGLEYLHDGAVPPVIHRDIKSPNILLDHSMRARVADFGLSREEMVDKHASNLRGTFGYLDPEYVSTRAFTKKSDVYSFGVLLFELVAGRNPQQGLMEYVELAAMNTEGKVGWEEIVDSRLDGKFDEQELNDVASLAYKCVNRAPRKRPSMRDIVQVLSRILKLRHDRRHHGHSSATPCEATMDVDESDNRSPLPDHRRVESADSIADACEV</sequence>
<dbReference type="InterPro" id="IPR011009">
    <property type="entry name" value="Kinase-like_dom_sf"/>
</dbReference>
<dbReference type="Proteomes" id="UP000241394">
    <property type="component" value="Chromosome LG17"/>
</dbReference>
<dbReference type="SMART" id="SM00220">
    <property type="entry name" value="S_TKc"/>
    <property type="match status" value="1"/>
</dbReference>
<dbReference type="InParanoid" id="A0A2R6QDF6"/>
<dbReference type="Gene3D" id="3.30.200.20">
    <property type="entry name" value="Phosphorylase Kinase, domain 1"/>
    <property type="match status" value="1"/>
</dbReference>
<dbReference type="FunFam" id="3.30.200.20:FF:000274">
    <property type="entry name" value="Calcium/calmodulin-regulated receptor-like kinase 1"/>
    <property type="match status" value="1"/>
</dbReference>
<dbReference type="OMA" id="CWDLRVH"/>
<dbReference type="PROSITE" id="PS00108">
    <property type="entry name" value="PROTEIN_KINASE_ST"/>
    <property type="match status" value="1"/>
</dbReference>
<evidence type="ECO:0000256" key="4">
    <source>
        <dbReference type="SAM" id="MobiDB-lite"/>
    </source>
</evidence>
<keyword evidence="7" id="KW-0675">Receptor</keyword>
<organism evidence="7 8">
    <name type="scientific">Actinidia chinensis var. chinensis</name>
    <name type="common">Chinese soft-hair kiwi</name>
    <dbReference type="NCBI Taxonomy" id="1590841"/>
    <lineage>
        <taxon>Eukaryota</taxon>
        <taxon>Viridiplantae</taxon>
        <taxon>Streptophyta</taxon>
        <taxon>Embryophyta</taxon>
        <taxon>Tracheophyta</taxon>
        <taxon>Spermatophyta</taxon>
        <taxon>Magnoliopsida</taxon>
        <taxon>eudicotyledons</taxon>
        <taxon>Gunneridae</taxon>
        <taxon>Pentapetalae</taxon>
        <taxon>asterids</taxon>
        <taxon>Ericales</taxon>
        <taxon>Actinidiaceae</taxon>
        <taxon>Actinidia</taxon>
    </lineage>
</organism>
<feature type="transmembrane region" description="Helical" evidence="5">
    <location>
        <begin position="6"/>
        <end position="30"/>
    </location>
</feature>
<dbReference type="GO" id="GO:0004674">
    <property type="term" value="F:protein serine/threonine kinase activity"/>
    <property type="evidence" value="ECO:0007669"/>
    <property type="project" value="UniProtKB-KW"/>
</dbReference>
<dbReference type="Gramene" id="PSS06171">
    <property type="protein sequence ID" value="PSS06171"/>
    <property type="gene ID" value="CEY00_Acc19444"/>
</dbReference>
<evidence type="ECO:0000256" key="1">
    <source>
        <dbReference type="ARBA" id="ARBA00022527"/>
    </source>
</evidence>
<accession>A0A2R6QDF6</accession>
<evidence type="ECO:0000259" key="6">
    <source>
        <dbReference type="PROSITE" id="PS50011"/>
    </source>
</evidence>
<gene>
    <name evidence="7" type="ORF">CEY00_Acc19444</name>
</gene>
<dbReference type="EMBL" id="NKQK01000017">
    <property type="protein sequence ID" value="PSS06171.1"/>
    <property type="molecule type" value="Genomic_DNA"/>
</dbReference>
<keyword evidence="3" id="KW-0067">ATP-binding</keyword>
<dbReference type="GO" id="GO:0005524">
    <property type="term" value="F:ATP binding"/>
    <property type="evidence" value="ECO:0007669"/>
    <property type="project" value="UniProtKB-KW"/>
</dbReference>
<reference evidence="7 8" key="1">
    <citation type="submission" date="2017-07" db="EMBL/GenBank/DDBJ databases">
        <title>An improved, manually edited Actinidia chinensis var. chinensis (kiwifruit) genome highlights the challenges associated with draft genomes and gene prediction in plants.</title>
        <authorList>
            <person name="Pilkington S."/>
            <person name="Crowhurst R."/>
            <person name="Hilario E."/>
            <person name="Nardozza S."/>
            <person name="Fraser L."/>
            <person name="Peng Y."/>
            <person name="Gunaseelan K."/>
            <person name="Simpson R."/>
            <person name="Tahir J."/>
            <person name="Deroles S."/>
            <person name="Templeton K."/>
            <person name="Luo Z."/>
            <person name="Davy M."/>
            <person name="Cheng C."/>
            <person name="Mcneilage M."/>
            <person name="Scaglione D."/>
            <person name="Liu Y."/>
            <person name="Zhang Q."/>
            <person name="Datson P."/>
            <person name="De Silva N."/>
            <person name="Gardiner S."/>
            <person name="Bassett H."/>
            <person name="Chagne D."/>
            <person name="Mccallum J."/>
            <person name="Dzierzon H."/>
            <person name="Deng C."/>
            <person name="Wang Y.-Y."/>
            <person name="Barron N."/>
            <person name="Manako K."/>
            <person name="Bowen J."/>
            <person name="Foster T."/>
            <person name="Erridge Z."/>
            <person name="Tiffin H."/>
            <person name="Waite C."/>
            <person name="Davies K."/>
            <person name="Grierson E."/>
            <person name="Laing W."/>
            <person name="Kirk R."/>
            <person name="Chen X."/>
            <person name="Wood M."/>
            <person name="Montefiori M."/>
            <person name="Brummell D."/>
            <person name="Schwinn K."/>
            <person name="Catanach A."/>
            <person name="Fullerton C."/>
            <person name="Li D."/>
            <person name="Meiyalaghan S."/>
            <person name="Nieuwenhuizen N."/>
            <person name="Read N."/>
            <person name="Prakash R."/>
            <person name="Hunter D."/>
            <person name="Zhang H."/>
            <person name="Mckenzie M."/>
            <person name="Knabel M."/>
            <person name="Harris A."/>
            <person name="Allan A."/>
            <person name="Chen A."/>
            <person name="Janssen B."/>
            <person name="Plunkett B."/>
            <person name="Dwamena C."/>
            <person name="Voogd C."/>
            <person name="Leif D."/>
            <person name="Lafferty D."/>
            <person name="Souleyre E."/>
            <person name="Varkonyi-Gasic E."/>
            <person name="Gambi F."/>
            <person name="Hanley J."/>
            <person name="Yao J.-L."/>
            <person name="Cheung J."/>
            <person name="David K."/>
            <person name="Warren B."/>
            <person name="Marsh K."/>
            <person name="Snowden K."/>
            <person name="Lin-Wang K."/>
            <person name="Brian L."/>
            <person name="Martinez-Sanchez M."/>
            <person name="Wang M."/>
            <person name="Ileperuma N."/>
            <person name="Macnee N."/>
            <person name="Campin R."/>
            <person name="Mcatee P."/>
            <person name="Drummond R."/>
            <person name="Espley R."/>
            <person name="Ireland H."/>
            <person name="Wu R."/>
            <person name="Atkinson R."/>
            <person name="Karunairetnam S."/>
            <person name="Bulley S."/>
            <person name="Chunkath S."/>
            <person name="Hanley Z."/>
            <person name="Storey R."/>
            <person name="Thrimawithana A."/>
            <person name="Thomson S."/>
            <person name="David C."/>
            <person name="Testolin R."/>
        </authorList>
    </citation>
    <scope>NUCLEOTIDE SEQUENCE [LARGE SCALE GENOMIC DNA]</scope>
    <source>
        <strain evidence="8">cv. Red5</strain>
        <tissue evidence="7">Young leaf</tissue>
    </source>
</reference>
<comment type="caution">
    <text evidence="7">The sequence shown here is derived from an EMBL/GenBank/DDBJ whole genome shotgun (WGS) entry which is preliminary data.</text>
</comment>
<proteinExistence type="predicted"/>
<dbReference type="PANTHER" id="PTHR47989:SF24">
    <property type="entry name" value="CALCIUM_CALMODULIN-REGULATED RECEPTOR-LIKE KINASE 1 ISOFORM X1"/>
    <property type="match status" value="1"/>
</dbReference>
<protein>
    <submittedName>
        <fullName evidence="7">Calcium/calmodulin-regulated receptor-like kinase</fullName>
    </submittedName>
</protein>
<evidence type="ECO:0000313" key="7">
    <source>
        <dbReference type="EMBL" id="PSS06171.1"/>
    </source>
</evidence>
<dbReference type="FunCoup" id="A0A2R6QDF6">
    <property type="interactions" value="316"/>
</dbReference>
<keyword evidence="5" id="KW-0472">Membrane</keyword>
<dbReference type="Gene3D" id="1.10.510.10">
    <property type="entry name" value="Transferase(Phosphotransferase) domain 1"/>
    <property type="match status" value="1"/>
</dbReference>
<feature type="compositionally biased region" description="Basic and acidic residues" evidence="4">
    <location>
        <begin position="406"/>
        <end position="420"/>
    </location>
</feature>
<evidence type="ECO:0000256" key="2">
    <source>
        <dbReference type="ARBA" id="ARBA00022741"/>
    </source>
</evidence>
<keyword evidence="5" id="KW-0812">Transmembrane</keyword>
<feature type="region of interest" description="Disordered" evidence="4">
    <location>
        <begin position="386"/>
        <end position="430"/>
    </location>
</feature>
<dbReference type="Pfam" id="PF07714">
    <property type="entry name" value="PK_Tyr_Ser-Thr"/>
    <property type="match status" value="1"/>
</dbReference>
<keyword evidence="7" id="KW-0418">Kinase</keyword>
<dbReference type="SUPFAM" id="SSF56112">
    <property type="entry name" value="Protein kinase-like (PK-like)"/>
    <property type="match status" value="1"/>
</dbReference>